<name>A0ABN1YU33_9MICO</name>
<keyword evidence="2" id="KW-1133">Transmembrane helix</keyword>
<evidence type="ECO:0000313" key="3">
    <source>
        <dbReference type="EMBL" id="GAA1422674.1"/>
    </source>
</evidence>
<keyword evidence="2" id="KW-0812">Transmembrane</keyword>
<evidence type="ECO:0008006" key="5">
    <source>
        <dbReference type="Google" id="ProtNLM"/>
    </source>
</evidence>
<feature type="region of interest" description="Disordered" evidence="1">
    <location>
        <begin position="1"/>
        <end position="28"/>
    </location>
</feature>
<gene>
    <name evidence="3" type="ORF">GCM10009640_15790</name>
</gene>
<evidence type="ECO:0000256" key="1">
    <source>
        <dbReference type="SAM" id="MobiDB-lite"/>
    </source>
</evidence>
<reference evidence="3 4" key="1">
    <citation type="journal article" date="2019" name="Int. J. Syst. Evol. Microbiol.">
        <title>The Global Catalogue of Microorganisms (GCM) 10K type strain sequencing project: providing services to taxonomists for standard genome sequencing and annotation.</title>
        <authorList>
            <consortium name="The Broad Institute Genomics Platform"/>
            <consortium name="The Broad Institute Genome Sequencing Center for Infectious Disease"/>
            <person name="Wu L."/>
            <person name="Ma J."/>
        </authorList>
    </citation>
    <scope>NUCLEOTIDE SEQUENCE [LARGE SCALE GENOMIC DNA]</scope>
    <source>
        <strain evidence="3 4">JCM 12398</strain>
    </source>
</reference>
<evidence type="ECO:0000256" key="2">
    <source>
        <dbReference type="SAM" id="Phobius"/>
    </source>
</evidence>
<accession>A0ABN1YU33</accession>
<dbReference type="Proteomes" id="UP001501266">
    <property type="component" value="Unassembled WGS sequence"/>
</dbReference>
<feature type="transmembrane region" description="Helical" evidence="2">
    <location>
        <begin position="91"/>
        <end position="119"/>
    </location>
</feature>
<protein>
    <recommendedName>
        <fullName evidence="5">Major facilitator superfamily (MFS) profile domain-containing protein</fullName>
    </recommendedName>
</protein>
<feature type="transmembrane region" description="Helical" evidence="2">
    <location>
        <begin position="168"/>
        <end position="193"/>
    </location>
</feature>
<keyword evidence="2" id="KW-0472">Membrane</keyword>
<organism evidence="3 4">
    <name type="scientific">Agrococcus citreus</name>
    <dbReference type="NCBI Taxonomy" id="84643"/>
    <lineage>
        <taxon>Bacteria</taxon>
        <taxon>Bacillati</taxon>
        <taxon>Actinomycetota</taxon>
        <taxon>Actinomycetes</taxon>
        <taxon>Micrococcales</taxon>
        <taxon>Microbacteriaceae</taxon>
        <taxon>Agrococcus</taxon>
    </lineage>
</organism>
<feature type="transmembrane region" description="Helical" evidence="2">
    <location>
        <begin position="47"/>
        <end position="79"/>
    </location>
</feature>
<feature type="transmembrane region" description="Helical" evidence="2">
    <location>
        <begin position="131"/>
        <end position="156"/>
    </location>
</feature>
<proteinExistence type="predicted"/>
<comment type="caution">
    <text evidence="3">The sequence shown here is derived from an EMBL/GenBank/DDBJ whole genome shotgun (WGS) entry which is preliminary data.</text>
</comment>
<dbReference type="EMBL" id="BAAAKK010000004">
    <property type="protein sequence ID" value="GAA1422674.1"/>
    <property type="molecule type" value="Genomic_DNA"/>
</dbReference>
<keyword evidence="4" id="KW-1185">Reference proteome</keyword>
<evidence type="ECO:0000313" key="4">
    <source>
        <dbReference type="Proteomes" id="UP001501266"/>
    </source>
</evidence>
<sequence length="202" mass="20384">MPFGAPSWQPQPQPYPQQGVPFPLSTPRPPLPEAERRRLLRLGAGRGALLGFGTGLGGTVLLLWATVLGISALVAPLVIGFGGGDPLGEGVAAVVTPLTVAVLAGGSVLCLLALVLSWFGLRRWGGGRAAGVTAAAAAIASVPVHLVNIAIFAITFALQPELDESTGIAIIALVAGLVGAVVGAAAGAGAWRWMGAVLRPRR</sequence>